<dbReference type="EMBL" id="JAAKFY010000006">
    <property type="protein sequence ID" value="KAF3855885.1"/>
    <property type="molecule type" value="Genomic_DNA"/>
</dbReference>
<reference evidence="2 3" key="1">
    <citation type="submission" date="2020-03" db="EMBL/GenBank/DDBJ databases">
        <title>Dissostichus mawsoni Genome sequencing and assembly.</title>
        <authorList>
            <person name="Park H."/>
        </authorList>
    </citation>
    <scope>NUCLEOTIDE SEQUENCE [LARGE SCALE GENOMIC DNA]</scope>
    <source>
        <strain evidence="2">DM0001</strain>
        <tissue evidence="2">Muscle</tissue>
    </source>
</reference>
<gene>
    <name evidence="2" type="ORF">F7725_016608</name>
</gene>
<accession>A0A7J5Z239</accession>
<evidence type="ECO:0000313" key="3">
    <source>
        <dbReference type="Proteomes" id="UP000518266"/>
    </source>
</evidence>
<keyword evidence="3" id="KW-1185">Reference proteome</keyword>
<evidence type="ECO:0000313" key="2">
    <source>
        <dbReference type="EMBL" id="KAF3855885.1"/>
    </source>
</evidence>
<protein>
    <submittedName>
        <fullName evidence="2">Uncharacterized protein</fullName>
    </submittedName>
</protein>
<feature type="compositionally biased region" description="Polar residues" evidence="1">
    <location>
        <begin position="1"/>
        <end position="18"/>
    </location>
</feature>
<name>A0A7J5Z239_DISMA</name>
<organism evidence="2 3">
    <name type="scientific">Dissostichus mawsoni</name>
    <name type="common">Antarctic cod</name>
    <dbReference type="NCBI Taxonomy" id="36200"/>
    <lineage>
        <taxon>Eukaryota</taxon>
        <taxon>Metazoa</taxon>
        <taxon>Chordata</taxon>
        <taxon>Craniata</taxon>
        <taxon>Vertebrata</taxon>
        <taxon>Euteleostomi</taxon>
        <taxon>Actinopterygii</taxon>
        <taxon>Neopterygii</taxon>
        <taxon>Teleostei</taxon>
        <taxon>Neoteleostei</taxon>
        <taxon>Acanthomorphata</taxon>
        <taxon>Eupercaria</taxon>
        <taxon>Perciformes</taxon>
        <taxon>Notothenioidei</taxon>
        <taxon>Nototheniidae</taxon>
        <taxon>Dissostichus</taxon>
    </lineage>
</organism>
<evidence type="ECO:0000256" key="1">
    <source>
        <dbReference type="SAM" id="MobiDB-lite"/>
    </source>
</evidence>
<feature type="compositionally biased region" description="Basic and acidic residues" evidence="1">
    <location>
        <begin position="99"/>
        <end position="108"/>
    </location>
</feature>
<feature type="region of interest" description="Disordered" evidence="1">
    <location>
        <begin position="45"/>
        <end position="108"/>
    </location>
</feature>
<sequence>MGQALSNEDGNVTKGTTQSDRRAWLQGEACEEVKQELQEARSTLLHVPLPGAYSQKPQHHQVKKSPNDRQPHQNVHEAKRHIGGSLRESISLLQGHKIPKSDGGERDEAVVISVKEGPVLKMGEGCGSDTQGAHARQQAHQHHVPHGHLGLLEAQALLGSAQEEADEGVDPLAQALEHDQGQRMPRTA</sequence>
<dbReference type="AlphaFoldDB" id="A0A7J5Z239"/>
<feature type="compositionally biased region" description="Basic and acidic residues" evidence="1">
    <location>
        <begin position="65"/>
        <end position="77"/>
    </location>
</feature>
<dbReference type="Proteomes" id="UP000518266">
    <property type="component" value="Unassembled WGS sequence"/>
</dbReference>
<feature type="region of interest" description="Disordered" evidence="1">
    <location>
        <begin position="157"/>
        <end position="188"/>
    </location>
</feature>
<proteinExistence type="predicted"/>
<comment type="caution">
    <text evidence="2">The sequence shown here is derived from an EMBL/GenBank/DDBJ whole genome shotgun (WGS) entry which is preliminary data.</text>
</comment>
<feature type="region of interest" description="Disordered" evidence="1">
    <location>
        <begin position="1"/>
        <end position="23"/>
    </location>
</feature>